<dbReference type="EMBL" id="RCHS01003146">
    <property type="protein sequence ID" value="RMX43737.1"/>
    <property type="molecule type" value="Genomic_DNA"/>
</dbReference>
<gene>
    <name evidence="1" type="ORF">pdam_00006366</name>
</gene>
<protein>
    <submittedName>
        <fullName evidence="1">Uncharacterized protein</fullName>
    </submittedName>
</protein>
<accession>A0A3M6TQP7</accession>
<proteinExistence type="predicted"/>
<keyword evidence="2" id="KW-1185">Reference proteome</keyword>
<dbReference type="Proteomes" id="UP000275408">
    <property type="component" value="Unassembled WGS sequence"/>
</dbReference>
<name>A0A3M6TQP7_POCDA</name>
<dbReference type="AlphaFoldDB" id="A0A3M6TQP7"/>
<organism evidence="1 2">
    <name type="scientific">Pocillopora damicornis</name>
    <name type="common">Cauliflower coral</name>
    <name type="synonym">Millepora damicornis</name>
    <dbReference type="NCBI Taxonomy" id="46731"/>
    <lineage>
        <taxon>Eukaryota</taxon>
        <taxon>Metazoa</taxon>
        <taxon>Cnidaria</taxon>
        <taxon>Anthozoa</taxon>
        <taxon>Hexacorallia</taxon>
        <taxon>Scleractinia</taxon>
        <taxon>Astrocoeniina</taxon>
        <taxon>Pocilloporidae</taxon>
        <taxon>Pocillopora</taxon>
    </lineage>
</organism>
<comment type="caution">
    <text evidence="1">The sequence shown here is derived from an EMBL/GenBank/DDBJ whole genome shotgun (WGS) entry which is preliminary data.</text>
</comment>
<evidence type="ECO:0000313" key="1">
    <source>
        <dbReference type="EMBL" id="RMX43737.1"/>
    </source>
</evidence>
<evidence type="ECO:0000313" key="2">
    <source>
        <dbReference type="Proteomes" id="UP000275408"/>
    </source>
</evidence>
<sequence>MVEHVCEKSLALSSKIEIANLVRRRGESERDLRGRFLYGKQIMLEDPQGSSDVIGQFCPLSRQTFKTLHESHIKLHPCDQKTINMCVTDLSRNLNPPPLLIPLPPPLPPPPPPPPPPPLLDVGRACSTIKVIAEAGTVENNLEFPRDYGLSESMVGC</sequence>
<reference evidence="1 2" key="1">
    <citation type="journal article" date="2018" name="Sci. Rep.">
        <title>Comparative analysis of the Pocillopora damicornis genome highlights role of immune system in coral evolution.</title>
        <authorList>
            <person name="Cunning R."/>
            <person name="Bay R.A."/>
            <person name="Gillette P."/>
            <person name="Baker A.C."/>
            <person name="Traylor-Knowles N."/>
        </authorList>
    </citation>
    <scope>NUCLEOTIDE SEQUENCE [LARGE SCALE GENOMIC DNA]</scope>
    <source>
        <strain evidence="1">RSMAS</strain>
        <tissue evidence="1">Whole animal</tissue>
    </source>
</reference>